<keyword evidence="1" id="KW-0472">Membrane</keyword>
<keyword evidence="1" id="KW-1133">Transmembrane helix</keyword>
<protein>
    <recommendedName>
        <fullName evidence="4">DUF2975 domain-containing protein</fullName>
    </recommendedName>
</protein>
<name>A0A1G2M3Q9_9BACT</name>
<sequence length="153" mass="16501">MKQGSTLFLKVVIYLIGLAVLGLCVIIAGVMISGNAGMYFPVLLVMSAAAIPFFIGLYQGILLLNYIDKGTAFSELSVKAIQNIKYYAFTISMLYAAGMPYIIYVADKDDAPGAVLFGLIFIFAPLITSVFAAVLQKLLQNAIDIKSENDLTV</sequence>
<accession>A0A1G2M3Q9</accession>
<dbReference type="InterPro" id="IPR021354">
    <property type="entry name" value="DUF2975"/>
</dbReference>
<reference evidence="2 3" key="1">
    <citation type="journal article" date="2016" name="Nat. Commun.">
        <title>Thousands of microbial genomes shed light on interconnected biogeochemical processes in an aquifer system.</title>
        <authorList>
            <person name="Anantharaman K."/>
            <person name="Brown C.T."/>
            <person name="Hug L.A."/>
            <person name="Sharon I."/>
            <person name="Castelle C.J."/>
            <person name="Probst A.J."/>
            <person name="Thomas B.C."/>
            <person name="Singh A."/>
            <person name="Wilkins M.J."/>
            <person name="Karaoz U."/>
            <person name="Brodie E.L."/>
            <person name="Williams K.H."/>
            <person name="Hubbard S.S."/>
            <person name="Banfield J.F."/>
        </authorList>
    </citation>
    <scope>NUCLEOTIDE SEQUENCE [LARGE SCALE GENOMIC DNA]</scope>
</reference>
<evidence type="ECO:0000313" key="2">
    <source>
        <dbReference type="EMBL" id="OHA17739.1"/>
    </source>
</evidence>
<proteinExistence type="predicted"/>
<dbReference type="AlphaFoldDB" id="A0A1G2M3Q9"/>
<evidence type="ECO:0008006" key="4">
    <source>
        <dbReference type="Google" id="ProtNLM"/>
    </source>
</evidence>
<dbReference type="STRING" id="1802301.A2664_03960"/>
<organism evidence="2 3">
    <name type="scientific">Candidatus Taylorbacteria bacterium RIFCSPHIGHO2_01_FULL_46_22b</name>
    <dbReference type="NCBI Taxonomy" id="1802301"/>
    <lineage>
        <taxon>Bacteria</taxon>
        <taxon>Candidatus Tayloriibacteriota</taxon>
    </lineage>
</organism>
<feature type="transmembrane region" description="Helical" evidence="1">
    <location>
        <begin position="38"/>
        <end position="64"/>
    </location>
</feature>
<comment type="caution">
    <text evidence="2">The sequence shown here is derived from an EMBL/GenBank/DDBJ whole genome shotgun (WGS) entry which is preliminary data.</text>
</comment>
<feature type="transmembrane region" description="Helical" evidence="1">
    <location>
        <begin position="12"/>
        <end position="32"/>
    </location>
</feature>
<keyword evidence="1" id="KW-0812">Transmembrane</keyword>
<evidence type="ECO:0000313" key="3">
    <source>
        <dbReference type="Proteomes" id="UP000178873"/>
    </source>
</evidence>
<feature type="transmembrane region" description="Helical" evidence="1">
    <location>
        <begin position="84"/>
        <end position="103"/>
    </location>
</feature>
<evidence type="ECO:0000256" key="1">
    <source>
        <dbReference type="SAM" id="Phobius"/>
    </source>
</evidence>
<gene>
    <name evidence="2" type="ORF">A2664_03960</name>
</gene>
<feature type="transmembrane region" description="Helical" evidence="1">
    <location>
        <begin position="115"/>
        <end position="135"/>
    </location>
</feature>
<dbReference type="Proteomes" id="UP000178873">
    <property type="component" value="Unassembled WGS sequence"/>
</dbReference>
<dbReference type="Pfam" id="PF11188">
    <property type="entry name" value="DUF2975"/>
    <property type="match status" value="1"/>
</dbReference>
<dbReference type="EMBL" id="MHRF01000013">
    <property type="protein sequence ID" value="OHA17739.1"/>
    <property type="molecule type" value="Genomic_DNA"/>
</dbReference>